<feature type="compositionally biased region" description="Polar residues" evidence="1">
    <location>
        <begin position="468"/>
        <end position="479"/>
    </location>
</feature>
<dbReference type="OrthoDB" id="2150363at2759"/>
<protein>
    <recommendedName>
        <fullName evidence="2">F-box/LRR-repeat protein 15-like leucin rich repeat domain-containing protein</fullName>
    </recommendedName>
</protein>
<dbReference type="EMBL" id="MCFH01000011">
    <property type="protein sequence ID" value="ORX54181.1"/>
    <property type="molecule type" value="Genomic_DNA"/>
</dbReference>
<name>A0A1Y1VG62_9FUNG</name>
<dbReference type="GO" id="GO:0019005">
    <property type="term" value="C:SCF ubiquitin ligase complex"/>
    <property type="evidence" value="ECO:0007669"/>
    <property type="project" value="TreeGrafter"/>
</dbReference>
<evidence type="ECO:0000256" key="1">
    <source>
        <dbReference type="SAM" id="MobiDB-lite"/>
    </source>
</evidence>
<reference evidence="3 4" key="2">
    <citation type="submission" date="2016-08" db="EMBL/GenBank/DDBJ databases">
        <title>Pervasive Adenine N6-methylation of Active Genes in Fungi.</title>
        <authorList>
            <consortium name="DOE Joint Genome Institute"/>
            <person name="Mondo S.J."/>
            <person name="Dannebaum R.O."/>
            <person name="Kuo R.C."/>
            <person name="Labutti K."/>
            <person name="Haridas S."/>
            <person name="Kuo A."/>
            <person name="Salamov A."/>
            <person name="Ahrendt S.R."/>
            <person name="Lipzen A."/>
            <person name="Sullivan W."/>
            <person name="Andreopoulos W.B."/>
            <person name="Clum A."/>
            <person name="Lindquist E."/>
            <person name="Daum C."/>
            <person name="Ramamoorthy G.K."/>
            <person name="Gryganskyi A."/>
            <person name="Culley D."/>
            <person name="Magnuson J.K."/>
            <person name="James T.Y."/>
            <person name="O'Malley M.A."/>
            <person name="Stajich J.E."/>
            <person name="Spatafora J.W."/>
            <person name="Visel A."/>
            <person name="Grigoriev I.V."/>
        </authorList>
    </citation>
    <scope>NUCLEOTIDE SEQUENCE [LARGE SCALE GENOMIC DNA]</scope>
    <source>
        <strain evidence="4">finn</strain>
    </source>
</reference>
<dbReference type="InterPro" id="IPR006553">
    <property type="entry name" value="Leu-rich_rpt_Cys-con_subtyp"/>
</dbReference>
<feature type="compositionally biased region" description="Basic and acidic residues" evidence="1">
    <location>
        <begin position="497"/>
        <end position="524"/>
    </location>
</feature>
<dbReference type="Gene3D" id="3.80.10.10">
    <property type="entry name" value="Ribonuclease Inhibitor"/>
    <property type="match status" value="1"/>
</dbReference>
<dbReference type="STRING" id="1754191.A0A1Y1VG62"/>
<feature type="compositionally biased region" description="Basic and acidic residues" evidence="1">
    <location>
        <begin position="480"/>
        <end position="490"/>
    </location>
</feature>
<keyword evidence="4" id="KW-1185">Reference proteome</keyword>
<dbReference type="GO" id="GO:0031146">
    <property type="term" value="P:SCF-dependent proteasomal ubiquitin-dependent protein catabolic process"/>
    <property type="evidence" value="ECO:0007669"/>
    <property type="project" value="TreeGrafter"/>
</dbReference>
<dbReference type="PANTHER" id="PTHR13318">
    <property type="entry name" value="PARTNER OF PAIRED, ISOFORM B-RELATED"/>
    <property type="match status" value="1"/>
</dbReference>
<dbReference type="AlphaFoldDB" id="A0A1Y1VG62"/>
<evidence type="ECO:0000313" key="3">
    <source>
        <dbReference type="EMBL" id="ORX54181.1"/>
    </source>
</evidence>
<reference evidence="3 4" key="1">
    <citation type="submission" date="2016-08" db="EMBL/GenBank/DDBJ databases">
        <title>Genomes of anaerobic fungi encode conserved fungal cellulosomes for biomass hydrolysis.</title>
        <authorList>
            <consortium name="DOE Joint Genome Institute"/>
            <person name="Haitjema C.H."/>
            <person name="Gilmore S.P."/>
            <person name="Henske J.K."/>
            <person name="Solomon K.V."/>
            <person name="De Groot R."/>
            <person name="Kuo A."/>
            <person name="Mondo S.J."/>
            <person name="Salamov A.A."/>
            <person name="Labutti K."/>
            <person name="Zhao Z."/>
            <person name="Chiniquy J."/>
            <person name="Barry K."/>
            <person name="Brewer H.M."/>
            <person name="Purvine S.O."/>
            <person name="Wright A.T."/>
            <person name="Boxma B."/>
            <person name="Van Alen T."/>
            <person name="Hackstein J.H."/>
            <person name="Baker S.E."/>
            <person name="Grigoriev I.V."/>
            <person name="O'Malley M.A."/>
        </authorList>
    </citation>
    <scope>NUCLEOTIDE SEQUENCE [LARGE SCALE GENOMIC DNA]</scope>
    <source>
        <strain evidence="4">finn</strain>
    </source>
</reference>
<dbReference type="SUPFAM" id="SSF52047">
    <property type="entry name" value="RNI-like"/>
    <property type="match status" value="1"/>
</dbReference>
<feature type="region of interest" description="Disordered" evidence="1">
    <location>
        <begin position="468"/>
        <end position="527"/>
    </location>
</feature>
<feature type="domain" description="F-box/LRR-repeat protein 15-like leucin rich repeat" evidence="2">
    <location>
        <begin position="628"/>
        <end position="774"/>
    </location>
</feature>
<accession>A0A1Y1VG62</accession>
<dbReference type="InterPro" id="IPR057207">
    <property type="entry name" value="FBXL15_LRR"/>
</dbReference>
<dbReference type="Proteomes" id="UP000193719">
    <property type="component" value="Unassembled WGS sequence"/>
</dbReference>
<sequence length="779" mass="89754">MLPNNGNTNVNNNSIQTNINGIMMSNNNSMMNMSRMAYPSSDNVINGNIMYDNNVINNNMNNIENNHIYDANVNSITMSMSDSQNIGMNEMNMNTNISMNNSYSAYDSNMSSNHLMNSSMMYENQKEIYYMNNMEAKNDPRMKMCNEGMMGEHNTMPSNGMYQHPNYNGGIKQPFMYGNRYPMNEMQMIRSQPPNYYQPNDPRMNMNMNMNMNMYYHSIDMNHRASSIEQSFEYYSNLLYGVYDFSGSKINNFSQYELDYNDDRYFYDYDSSLHSSIQRSHSYSNDKEKNYDTDSSSMLHKAKHQDISLDSKLNNLCSSTGLDEPSSSMTLINPKNSSMSSIDNMSSTMTGGKMKNSKSIISNYNNSLSSATTILPSSCNTTCKLPNSVILRILLFLYCDNQEVYDKESYQSTLINMNPNHDIYSSLLVCKNWYSLAKNILWIKPKFPTIKSYKKFIKILMDTSNDNRNTNSKENSILQNKKEEENEKSKFSTTLQKLEEKDVKDKKEESKINDSENSRKRSAYETDNILSDMPENKKIKLEQEETIKLDKMKIDGQVCETESIIKRSGSLIQYLYIGDNRCEISGSEDIVEMIIPYNHEESKEQTLKFKYINDNRNSRECHQFIKSKLTDDHVITIANNCPNLKHINLSQCQRVTDESLEVLISKCQKLEHITLAGCNITDKTIINLSKLSNLTKINIQKCNVSESALQVLVRCCPKLESINLSECYNVSDILISDICHYCSGIRYLGLSKCYKITEVALYEIKNKLKNIIALDFLYC</sequence>
<organism evidence="3 4">
    <name type="scientific">Piromyces finnis</name>
    <dbReference type="NCBI Taxonomy" id="1754191"/>
    <lineage>
        <taxon>Eukaryota</taxon>
        <taxon>Fungi</taxon>
        <taxon>Fungi incertae sedis</taxon>
        <taxon>Chytridiomycota</taxon>
        <taxon>Chytridiomycota incertae sedis</taxon>
        <taxon>Neocallimastigomycetes</taxon>
        <taxon>Neocallimastigales</taxon>
        <taxon>Neocallimastigaceae</taxon>
        <taxon>Piromyces</taxon>
    </lineage>
</organism>
<comment type="caution">
    <text evidence="3">The sequence shown here is derived from an EMBL/GenBank/DDBJ whole genome shotgun (WGS) entry which is preliminary data.</text>
</comment>
<dbReference type="InterPro" id="IPR032675">
    <property type="entry name" value="LRR_dom_sf"/>
</dbReference>
<evidence type="ECO:0000259" key="2">
    <source>
        <dbReference type="Pfam" id="PF25372"/>
    </source>
</evidence>
<dbReference type="SMART" id="SM00367">
    <property type="entry name" value="LRR_CC"/>
    <property type="match status" value="4"/>
</dbReference>
<dbReference type="Pfam" id="PF25372">
    <property type="entry name" value="DUF7885"/>
    <property type="match status" value="1"/>
</dbReference>
<gene>
    <name evidence="3" type="ORF">BCR36DRAFT_322465</name>
</gene>
<evidence type="ECO:0000313" key="4">
    <source>
        <dbReference type="Proteomes" id="UP000193719"/>
    </source>
</evidence>
<proteinExistence type="predicted"/>